<evidence type="ECO:0000313" key="2">
    <source>
        <dbReference type="Proteomes" id="UP000478052"/>
    </source>
</evidence>
<reference evidence="1 2" key="1">
    <citation type="submission" date="2019-08" db="EMBL/GenBank/DDBJ databases">
        <title>Whole genome of Aphis craccivora.</title>
        <authorList>
            <person name="Voronova N.V."/>
            <person name="Shulinski R.S."/>
            <person name="Bandarenka Y.V."/>
            <person name="Zhorov D.G."/>
            <person name="Warner D."/>
        </authorList>
    </citation>
    <scope>NUCLEOTIDE SEQUENCE [LARGE SCALE GENOMIC DNA]</scope>
    <source>
        <strain evidence="1">180601</strain>
        <tissue evidence="1">Whole Body</tissue>
    </source>
</reference>
<protein>
    <submittedName>
        <fullName evidence="1">Uncharacterized protein</fullName>
    </submittedName>
</protein>
<gene>
    <name evidence="1" type="ORF">FWK35_00014337</name>
</gene>
<feature type="non-terminal residue" evidence="1">
    <location>
        <position position="1"/>
    </location>
</feature>
<dbReference type="EMBL" id="VUJU01001228">
    <property type="protein sequence ID" value="KAF0766279.1"/>
    <property type="molecule type" value="Genomic_DNA"/>
</dbReference>
<proteinExistence type="predicted"/>
<accession>A0A6G0Z6Z7</accession>
<evidence type="ECO:0000313" key="1">
    <source>
        <dbReference type="EMBL" id="KAF0766279.1"/>
    </source>
</evidence>
<organism evidence="1 2">
    <name type="scientific">Aphis craccivora</name>
    <name type="common">Cowpea aphid</name>
    <dbReference type="NCBI Taxonomy" id="307492"/>
    <lineage>
        <taxon>Eukaryota</taxon>
        <taxon>Metazoa</taxon>
        <taxon>Ecdysozoa</taxon>
        <taxon>Arthropoda</taxon>
        <taxon>Hexapoda</taxon>
        <taxon>Insecta</taxon>
        <taxon>Pterygota</taxon>
        <taxon>Neoptera</taxon>
        <taxon>Paraneoptera</taxon>
        <taxon>Hemiptera</taxon>
        <taxon>Sternorrhyncha</taxon>
        <taxon>Aphidomorpha</taxon>
        <taxon>Aphidoidea</taxon>
        <taxon>Aphididae</taxon>
        <taxon>Aphidini</taxon>
        <taxon>Aphis</taxon>
        <taxon>Aphis</taxon>
    </lineage>
</organism>
<sequence length="36" mass="4706">HYRKHFKKQRNDNDFKYLLLFKKYKYSRYLKILPVI</sequence>
<keyword evidence="2" id="KW-1185">Reference proteome</keyword>
<name>A0A6G0Z6Z7_APHCR</name>
<dbReference type="AlphaFoldDB" id="A0A6G0Z6Z7"/>
<comment type="caution">
    <text evidence="1">The sequence shown here is derived from an EMBL/GenBank/DDBJ whole genome shotgun (WGS) entry which is preliminary data.</text>
</comment>
<dbReference type="Proteomes" id="UP000478052">
    <property type="component" value="Unassembled WGS sequence"/>
</dbReference>